<evidence type="ECO:0000313" key="6">
    <source>
        <dbReference type="EMBL" id="MBK1645988.1"/>
    </source>
</evidence>
<evidence type="ECO:0000313" key="7">
    <source>
        <dbReference type="Proteomes" id="UP001138802"/>
    </source>
</evidence>
<dbReference type="InterPro" id="IPR000551">
    <property type="entry name" value="MerR-type_HTH_dom"/>
</dbReference>
<dbReference type="Pfam" id="PF13411">
    <property type="entry name" value="MerR_1"/>
    <property type="match status" value="1"/>
</dbReference>
<dbReference type="GO" id="GO:0003700">
    <property type="term" value="F:DNA-binding transcription factor activity"/>
    <property type="evidence" value="ECO:0007669"/>
    <property type="project" value="InterPro"/>
</dbReference>
<dbReference type="InterPro" id="IPR047057">
    <property type="entry name" value="MerR_fam"/>
</dbReference>
<comment type="caution">
    <text evidence="6">The sequence shown here is derived from an EMBL/GenBank/DDBJ whole genome shotgun (WGS) entry which is preliminary data.</text>
</comment>
<reference evidence="6 7" key="1">
    <citation type="journal article" date="2020" name="Microorganisms">
        <title>Osmotic Adaptation and Compatible Solute Biosynthesis of Phototrophic Bacteria as Revealed from Genome Analyses.</title>
        <authorList>
            <person name="Imhoff J.F."/>
            <person name="Rahn T."/>
            <person name="Kunzel S."/>
            <person name="Keller A."/>
            <person name="Neulinger S.C."/>
        </authorList>
    </citation>
    <scope>NUCLEOTIDE SEQUENCE [LARGE SCALE GENOMIC DNA]</scope>
    <source>
        <strain evidence="6 7">DSM 21303</strain>
    </source>
</reference>
<proteinExistence type="predicted"/>
<evidence type="ECO:0000256" key="1">
    <source>
        <dbReference type="ARBA" id="ARBA00022491"/>
    </source>
</evidence>
<feature type="domain" description="HTH merR-type" evidence="5">
    <location>
        <begin position="12"/>
        <end position="81"/>
    </location>
</feature>
<dbReference type="PANTHER" id="PTHR30204:SF69">
    <property type="entry name" value="MERR-FAMILY TRANSCRIPTIONAL REGULATOR"/>
    <property type="match status" value="1"/>
</dbReference>
<dbReference type="RefSeq" id="WP_200388804.1">
    <property type="nucleotide sequence ID" value="NZ_NRSD01000018.1"/>
</dbReference>
<dbReference type="PANTHER" id="PTHR30204">
    <property type="entry name" value="REDOX-CYCLING DRUG-SENSING TRANSCRIPTIONAL ACTIVATOR SOXR"/>
    <property type="match status" value="1"/>
</dbReference>
<dbReference type="InterPro" id="IPR009061">
    <property type="entry name" value="DNA-bd_dom_put_sf"/>
</dbReference>
<keyword evidence="4" id="KW-0804">Transcription</keyword>
<dbReference type="SMART" id="SM00422">
    <property type="entry name" value="HTH_MERR"/>
    <property type="match status" value="1"/>
</dbReference>
<dbReference type="CDD" id="cd01104">
    <property type="entry name" value="HTH_MlrA-CarA"/>
    <property type="match status" value="1"/>
</dbReference>
<keyword evidence="3" id="KW-0238">DNA-binding</keyword>
<protein>
    <submittedName>
        <fullName evidence="6">Helix-turn-helix-type transcriptional regulator</fullName>
    </submittedName>
</protein>
<dbReference type="PROSITE" id="PS50937">
    <property type="entry name" value="HTH_MERR_2"/>
    <property type="match status" value="1"/>
</dbReference>
<dbReference type="EMBL" id="NRSD01000018">
    <property type="protein sequence ID" value="MBK1645988.1"/>
    <property type="molecule type" value="Genomic_DNA"/>
</dbReference>
<evidence type="ECO:0000256" key="3">
    <source>
        <dbReference type="ARBA" id="ARBA00023125"/>
    </source>
</evidence>
<keyword evidence="7" id="KW-1185">Reference proteome</keyword>
<dbReference type="SUPFAM" id="SSF46955">
    <property type="entry name" value="Putative DNA-binding domain"/>
    <property type="match status" value="1"/>
</dbReference>
<organism evidence="6 7">
    <name type="scientific">Thiocapsa imhoffii</name>
    <dbReference type="NCBI Taxonomy" id="382777"/>
    <lineage>
        <taxon>Bacteria</taxon>
        <taxon>Pseudomonadati</taxon>
        <taxon>Pseudomonadota</taxon>
        <taxon>Gammaproteobacteria</taxon>
        <taxon>Chromatiales</taxon>
        <taxon>Chromatiaceae</taxon>
        <taxon>Thiocapsa</taxon>
    </lineage>
</organism>
<name>A0A9X0WK24_9GAMM</name>
<dbReference type="Gene3D" id="1.10.1660.10">
    <property type="match status" value="1"/>
</dbReference>
<dbReference type="Proteomes" id="UP001138802">
    <property type="component" value="Unassembled WGS sequence"/>
</dbReference>
<keyword evidence="1" id="KW-0678">Repressor</keyword>
<gene>
    <name evidence="6" type="ORF">CKO25_15290</name>
</gene>
<keyword evidence="2" id="KW-0805">Transcription regulation</keyword>
<dbReference type="AlphaFoldDB" id="A0A9X0WK24"/>
<dbReference type="GO" id="GO:0003677">
    <property type="term" value="F:DNA binding"/>
    <property type="evidence" value="ECO:0007669"/>
    <property type="project" value="UniProtKB-KW"/>
</dbReference>
<evidence type="ECO:0000259" key="5">
    <source>
        <dbReference type="PROSITE" id="PS50937"/>
    </source>
</evidence>
<evidence type="ECO:0000256" key="2">
    <source>
        <dbReference type="ARBA" id="ARBA00023015"/>
    </source>
</evidence>
<sequence>MSAADTLVPSPTYRIGTVSRLTGVPADTLRVWERRYGVVTPMRSDAGTRLYGPDDVTRLTLIKRLVDRGDAISSVANLSLDQLRERVRGTDLTSPPETCAQPCRVLVIGATLASRLKRAAAQLTGLDFVGFHDSFDMLRSSSPVSAGPDVVVLECPSLHADQVRQISAQIAETGAARAILVYTYANQAALARIDARRILAKRAPVDPRDLQQWCSNQLIQVSQGASTCGDLDLSAPLPEHRFSDAELLRIAAVSPSVRCECPHHLVDLVLSLNAFERYSAECEDRNSDDAALHAYLQTTTAHARAMMETALARVVDAEGISSDLQAAAAWEAHPAAQSGAQPLDD</sequence>
<evidence type="ECO:0000256" key="4">
    <source>
        <dbReference type="ARBA" id="ARBA00023163"/>
    </source>
</evidence>
<accession>A0A9X0WK24</accession>